<dbReference type="AlphaFoldDB" id="A0A1I3KY81"/>
<dbReference type="InterPro" id="IPR000551">
    <property type="entry name" value="MerR-type_HTH_dom"/>
</dbReference>
<dbReference type="EMBL" id="FORF01000006">
    <property type="protein sequence ID" value="SFI77370.1"/>
    <property type="molecule type" value="Genomic_DNA"/>
</dbReference>
<feature type="domain" description="HTH merR-type" evidence="4">
    <location>
        <begin position="1"/>
        <end position="70"/>
    </location>
</feature>
<keyword evidence="6" id="KW-1185">Reference proteome</keyword>
<dbReference type="Pfam" id="PF09278">
    <property type="entry name" value="MerR-DNA-bind"/>
    <property type="match status" value="1"/>
</dbReference>
<dbReference type="Proteomes" id="UP000242763">
    <property type="component" value="Unassembled WGS sequence"/>
</dbReference>
<name>A0A1I3KY81_9HYPH</name>
<dbReference type="CDD" id="cd04785">
    <property type="entry name" value="HTH_CadR-PbrR-like"/>
    <property type="match status" value="1"/>
</dbReference>
<dbReference type="SMART" id="SM00422">
    <property type="entry name" value="HTH_MERR"/>
    <property type="match status" value="1"/>
</dbReference>
<keyword evidence="3" id="KW-0804">Transcription</keyword>
<evidence type="ECO:0000256" key="1">
    <source>
        <dbReference type="ARBA" id="ARBA00023015"/>
    </source>
</evidence>
<evidence type="ECO:0000313" key="5">
    <source>
        <dbReference type="EMBL" id="SFI77370.1"/>
    </source>
</evidence>
<dbReference type="GO" id="GO:0003677">
    <property type="term" value="F:DNA binding"/>
    <property type="evidence" value="ECO:0007669"/>
    <property type="project" value="UniProtKB-KW"/>
</dbReference>
<dbReference type="PROSITE" id="PS00552">
    <property type="entry name" value="HTH_MERR_1"/>
    <property type="match status" value="1"/>
</dbReference>
<organism evidence="5 6">
    <name type="scientific">Aquamicrobium aerolatum DSM 21857</name>
    <dbReference type="NCBI Taxonomy" id="1121003"/>
    <lineage>
        <taxon>Bacteria</taxon>
        <taxon>Pseudomonadati</taxon>
        <taxon>Pseudomonadota</taxon>
        <taxon>Alphaproteobacteria</taxon>
        <taxon>Hyphomicrobiales</taxon>
        <taxon>Phyllobacteriaceae</taxon>
        <taxon>Aerobium</taxon>
    </lineage>
</organism>
<dbReference type="PANTHER" id="PTHR30204:SF92">
    <property type="entry name" value="HTH-TYPE TRANSCRIPTIONAL REGULATOR ZNTR"/>
    <property type="match status" value="1"/>
</dbReference>
<dbReference type="STRING" id="1121003.SAMN03080618_01300"/>
<proteinExistence type="predicted"/>
<dbReference type="PRINTS" id="PR00040">
    <property type="entry name" value="HTHMERR"/>
</dbReference>
<dbReference type="PROSITE" id="PS50937">
    <property type="entry name" value="HTH_MERR_2"/>
    <property type="match status" value="1"/>
</dbReference>
<dbReference type="InterPro" id="IPR009061">
    <property type="entry name" value="DNA-bd_dom_put_sf"/>
</dbReference>
<protein>
    <submittedName>
        <fullName evidence="5">DNA-binding transcriptional regulator, MerR family</fullName>
    </submittedName>
</protein>
<sequence length="138" mass="15591">MLSIGDLARHTGVKVPTIRYYEQLGLLEAADRSEGNQRRYETTQRDQLAFIKHARDLGFTLEAIRELLDLSAHPESSCAGADDIAVRQLENVRDKIARLRKLESELQRMVGSCCNGDVSECYVIRSLGDHHLCHSDHD</sequence>
<dbReference type="RefSeq" id="WP_091520046.1">
    <property type="nucleotide sequence ID" value="NZ_FORF01000006.1"/>
</dbReference>
<keyword evidence="1" id="KW-0805">Transcription regulation</keyword>
<dbReference type="Gene3D" id="1.10.1660.10">
    <property type="match status" value="1"/>
</dbReference>
<dbReference type="PANTHER" id="PTHR30204">
    <property type="entry name" value="REDOX-CYCLING DRUG-SENSING TRANSCRIPTIONAL ACTIVATOR SOXR"/>
    <property type="match status" value="1"/>
</dbReference>
<keyword evidence="2 5" id="KW-0238">DNA-binding</keyword>
<reference evidence="6" key="1">
    <citation type="submission" date="2016-10" db="EMBL/GenBank/DDBJ databases">
        <authorList>
            <person name="Varghese N."/>
            <person name="Submissions S."/>
        </authorList>
    </citation>
    <scope>NUCLEOTIDE SEQUENCE [LARGE SCALE GENOMIC DNA]</scope>
    <source>
        <strain evidence="6">DSM 21857</strain>
    </source>
</reference>
<dbReference type="GO" id="GO:0003700">
    <property type="term" value="F:DNA-binding transcription factor activity"/>
    <property type="evidence" value="ECO:0007669"/>
    <property type="project" value="InterPro"/>
</dbReference>
<dbReference type="SUPFAM" id="SSF46955">
    <property type="entry name" value="Putative DNA-binding domain"/>
    <property type="match status" value="1"/>
</dbReference>
<dbReference type="InterPro" id="IPR015358">
    <property type="entry name" value="Tscrpt_reg_MerR_DNA-bd"/>
</dbReference>
<evidence type="ECO:0000259" key="4">
    <source>
        <dbReference type="PROSITE" id="PS50937"/>
    </source>
</evidence>
<dbReference type="OrthoDB" id="9802944at2"/>
<dbReference type="InterPro" id="IPR047057">
    <property type="entry name" value="MerR_fam"/>
</dbReference>
<gene>
    <name evidence="5" type="ORF">SAMN03080618_01300</name>
</gene>
<evidence type="ECO:0000313" key="6">
    <source>
        <dbReference type="Proteomes" id="UP000242763"/>
    </source>
</evidence>
<evidence type="ECO:0000256" key="2">
    <source>
        <dbReference type="ARBA" id="ARBA00023125"/>
    </source>
</evidence>
<dbReference type="Pfam" id="PF00376">
    <property type="entry name" value="MerR"/>
    <property type="match status" value="1"/>
</dbReference>
<evidence type="ECO:0000256" key="3">
    <source>
        <dbReference type="ARBA" id="ARBA00023163"/>
    </source>
</evidence>
<accession>A0A1I3KY81</accession>